<dbReference type="Proteomes" id="UP001553715">
    <property type="component" value="Unassembled WGS sequence"/>
</dbReference>
<dbReference type="RefSeq" id="WP_366233227.1">
    <property type="nucleotide sequence ID" value="NZ_JBFBMH010000024.1"/>
</dbReference>
<comment type="caution">
    <text evidence="1">The sequence shown here is derived from an EMBL/GenBank/DDBJ whole genome shotgun (WGS) entry which is preliminary data.</text>
</comment>
<dbReference type="Pfam" id="PF11534">
    <property type="entry name" value="HTHP"/>
    <property type="match status" value="1"/>
</dbReference>
<dbReference type="InterPro" id="IPR038125">
    <property type="entry name" value="HTHP_sf"/>
</dbReference>
<dbReference type="Gene3D" id="6.10.80.10">
    <property type="entry name" value="Hexameric tyrosine-coordinated heme protein (HTHP)"/>
    <property type="match status" value="1"/>
</dbReference>
<reference evidence="1 2" key="1">
    <citation type="submission" date="2024-06" db="EMBL/GenBank/DDBJ databases">
        <title>The Natural Products Discovery Center: Release of the First 8490 Sequenced Strains for Exploring Actinobacteria Biosynthetic Diversity.</title>
        <authorList>
            <person name="Kalkreuter E."/>
            <person name="Kautsar S.A."/>
            <person name="Yang D."/>
            <person name="Bader C.D."/>
            <person name="Teijaro C.N."/>
            <person name="Fluegel L."/>
            <person name="Davis C.M."/>
            <person name="Simpson J.R."/>
            <person name="Lauterbach L."/>
            <person name="Steele A.D."/>
            <person name="Gui C."/>
            <person name="Meng S."/>
            <person name="Li G."/>
            <person name="Viehrig K."/>
            <person name="Ye F."/>
            <person name="Su P."/>
            <person name="Kiefer A.F."/>
            <person name="Nichols A."/>
            <person name="Cepeda A.J."/>
            <person name="Yan W."/>
            <person name="Fan B."/>
            <person name="Jiang Y."/>
            <person name="Adhikari A."/>
            <person name="Zheng C.-J."/>
            <person name="Schuster L."/>
            <person name="Cowan T.M."/>
            <person name="Smanski M.J."/>
            <person name="Chevrette M.G."/>
            <person name="De Carvalho L.P.S."/>
            <person name="Shen B."/>
        </authorList>
    </citation>
    <scope>NUCLEOTIDE SEQUENCE [LARGE SCALE GENOMIC DNA]</scope>
    <source>
        <strain evidence="1 2">NPDC077434</strain>
    </source>
</reference>
<name>A0ABV3LJS9_9MICO</name>
<protein>
    <submittedName>
        <fullName evidence="1">Hexameric tyrosine-coordinated heme protein</fullName>
    </submittedName>
</protein>
<evidence type="ECO:0000313" key="2">
    <source>
        <dbReference type="Proteomes" id="UP001553715"/>
    </source>
</evidence>
<sequence>MALVPDNTLITDTPEQGRELAIILARKTVAAIQTDADTRQTLRPGYATNADSLTMATHVVATVAAANDYWRNPASSAES</sequence>
<organism evidence="1 2">
    <name type="scientific">Microbacterium profundi</name>
    <dbReference type="NCBI Taxonomy" id="450380"/>
    <lineage>
        <taxon>Bacteria</taxon>
        <taxon>Bacillati</taxon>
        <taxon>Actinomycetota</taxon>
        <taxon>Actinomycetes</taxon>
        <taxon>Micrococcales</taxon>
        <taxon>Microbacteriaceae</taxon>
        <taxon>Microbacterium</taxon>
    </lineage>
</organism>
<gene>
    <name evidence="1" type="ORF">AB0301_14010</name>
</gene>
<proteinExistence type="predicted"/>
<dbReference type="InterPro" id="IPR021111">
    <property type="entry name" value="Hexamer_Tyr-coord_heme_pr_HTHP"/>
</dbReference>
<keyword evidence="2" id="KW-1185">Reference proteome</keyword>
<dbReference type="EMBL" id="JBFBMH010000024">
    <property type="protein sequence ID" value="MEW1976170.1"/>
    <property type="molecule type" value="Genomic_DNA"/>
</dbReference>
<evidence type="ECO:0000313" key="1">
    <source>
        <dbReference type="EMBL" id="MEW1976170.1"/>
    </source>
</evidence>
<accession>A0ABV3LJS9</accession>